<protein>
    <recommendedName>
        <fullName evidence="3">snRNA-activating protein complex subunit 1</fullName>
    </recommendedName>
</protein>
<accession>A0A5N4A5Y4</accession>
<dbReference type="InParanoid" id="A0A5N4A5Y4"/>
<evidence type="ECO:0000313" key="1">
    <source>
        <dbReference type="EMBL" id="KAB0792711.1"/>
    </source>
</evidence>
<dbReference type="GO" id="GO:0042796">
    <property type="term" value="P:snRNA transcription by RNA polymerase III"/>
    <property type="evidence" value="ECO:0007669"/>
    <property type="project" value="TreeGrafter"/>
</dbReference>
<dbReference type="PANTHER" id="PTHR15131:SF3">
    <property type="entry name" value="SNRNA-ACTIVATING PROTEIN COMPLEX SUBUNIT 1"/>
    <property type="match status" value="1"/>
</dbReference>
<dbReference type="PANTHER" id="PTHR15131">
    <property type="entry name" value="SMALL NUCLEAR RNA ACTIVATING COMPLEX, POLYPEPTIDE 1"/>
    <property type="match status" value="1"/>
</dbReference>
<dbReference type="Pfam" id="PF09808">
    <property type="entry name" value="SNAPC1"/>
    <property type="match status" value="1"/>
</dbReference>
<comment type="caution">
    <text evidence="1">The sequence shown here is derived from an EMBL/GenBank/DDBJ whole genome shotgun (WGS) entry which is preliminary data.</text>
</comment>
<dbReference type="AlphaFoldDB" id="A0A5N4A5Y4"/>
<dbReference type="GO" id="GO:0042795">
    <property type="term" value="P:snRNA transcription by RNA polymerase II"/>
    <property type="evidence" value="ECO:0007669"/>
    <property type="project" value="TreeGrafter"/>
</dbReference>
<dbReference type="InterPro" id="IPR019188">
    <property type="entry name" value="SNAPC1"/>
</dbReference>
<dbReference type="OrthoDB" id="20127at2759"/>
<sequence>MASNLVKESYSVNKQQYVSYHIQIASAFQTDCERLLVTFESEVDLSFKMFASVWREMHFSSIFNDIELVEELRFFIESCFTTIQKYLVFCERIGVKVGAFYMLYCLYWRQPSKNKIRIRCTAEVFRHISNLVDRMQEEGAYDVPYLFQQLKFNDAFKLVIFPNVYALEGRFMWQEKELQNDIFKEIKRGDPLLQTETVLHSQEFYGLNNICTVASDYVEGLRKYGISEKVCEAVTNLPGELEAILNQMESCVEGSESNVTESKAKQLKGKAFTSKVSCFKS</sequence>
<reference evidence="1 2" key="1">
    <citation type="journal article" date="2018" name="Elife">
        <title>Firefly genomes illuminate parallel origins of bioluminescence in beetles.</title>
        <authorList>
            <person name="Fallon T.R."/>
            <person name="Lower S.E."/>
            <person name="Chang C.H."/>
            <person name="Bessho-Uehara M."/>
            <person name="Martin G.J."/>
            <person name="Bewick A.J."/>
            <person name="Behringer M."/>
            <person name="Debat H.J."/>
            <person name="Wong I."/>
            <person name="Day J.C."/>
            <person name="Suvorov A."/>
            <person name="Silva C.J."/>
            <person name="Stanger-Hall K.F."/>
            <person name="Hall D.W."/>
            <person name="Schmitz R.J."/>
            <person name="Nelson D.R."/>
            <person name="Lewis S.M."/>
            <person name="Shigenobu S."/>
            <person name="Bybee S.M."/>
            <person name="Larracuente A.M."/>
            <person name="Oba Y."/>
            <person name="Weng J.K."/>
        </authorList>
    </citation>
    <scope>NUCLEOTIDE SEQUENCE [LARGE SCALE GENOMIC DNA]</scope>
    <source>
        <strain evidence="1">1611_PpyrPB1</strain>
        <tissue evidence="1">Whole body</tissue>
    </source>
</reference>
<dbReference type="EMBL" id="VVIM01000010">
    <property type="protein sequence ID" value="KAB0792711.1"/>
    <property type="molecule type" value="Genomic_DNA"/>
</dbReference>
<dbReference type="GO" id="GO:0019185">
    <property type="term" value="C:snRNA-activating protein complex"/>
    <property type="evidence" value="ECO:0007669"/>
    <property type="project" value="TreeGrafter"/>
</dbReference>
<name>A0A5N4A5Y4_PHOPY</name>
<dbReference type="Proteomes" id="UP000327044">
    <property type="component" value="Unassembled WGS sequence"/>
</dbReference>
<proteinExistence type="predicted"/>
<keyword evidence="2" id="KW-1185">Reference proteome</keyword>
<evidence type="ECO:0008006" key="3">
    <source>
        <dbReference type="Google" id="ProtNLM"/>
    </source>
</evidence>
<gene>
    <name evidence="1" type="ORF">PPYR_14670</name>
</gene>
<dbReference type="GO" id="GO:0043565">
    <property type="term" value="F:sequence-specific DNA binding"/>
    <property type="evidence" value="ECO:0007669"/>
    <property type="project" value="TreeGrafter"/>
</dbReference>
<evidence type="ECO:0000313" key="2">
    <source>
        <dbReference type="Proteomes" id="UP000327044"/>
    </source>
</evidence>
<organism evidence="1 2">
    <name type="scientific">Photinus pyralis</name>
    <name type="common">Common eastern firefly</name>
    <name type="synonym">Lampyris pyralis</name>
    <dbReference type="NCBI Taxonomy" id="7054"/>
    <lineage>
        <taxon>Eukaryota</taxon>
        <taxon>Metazoa</taxon>
        <taxon>Ecdysozoa</taxon>
        <taxon>Arthropoda</taxon>
        <taxon>Hexapoda</taxon>
        <taxon>Insecta</taxon>
        <taxon>Pterygota</taxon>
        <taxon>Neoptera</taxon>
        <taxon>Endopterygota</taxon>
        <taxon>Coleoptera</taxon>
        <taxon>Polyphaga</taxon>
        <taxon>Elateriformia</taxon>
        <taxon>Elateroidea</taxon>
        <taxon>Lampyridae</taxon>
        <taxon>Lampyrinae</taxon>
        <taxon>Photinus</taxon>
    </lineage>
</organism>